<evidence type="ECO:0008006" key="4">
    <source>
        <dbReference type="Google" id="ProtNLM"/>
    </source>
</evidence>
<organism evidence="3">
    <name type="scientific">Caldithrix abyssi</name>
    <dbReference type="NCBI Taxonomy" id="187145"/>
    <lineage>
        <taxon>Bacteria</taxon>
        <taxon>Pseudomonadati</taxon>
        <taxon>Calditrichota</taxon>
        <taxon>Calditrichia</taxon>
        <taxon>Calditrichales</taxon>
        <taxon>Calditrichaceae</taxon>
        <taxon>Caldithrix</taxon>
    </lineage>
</organism>
<keyword evidence="1" id="KW-1133">Transmembrane helix</keyword>
<evidence type="ECO:0000256" key="1">
    <source>
        <dbReference type="SAM" id="Phobius"/>
    </source>
</evidence>
<gene>
    <name evidence="3" type="ORF">ENJ89_11330</name>
</gene>
<feature type="transmembrane region" description="Helical" evidence="1">
    <location>
        <begin position="76"/>
        <end position="95"/>
    </location>
</feature>
<accession>A0A7V5PR87</accession>
<keyword evidence="2" id="KW-0732">Signal</keyword>
<keyword evidence="1" id="KW-0472">Membrane</keyword>
<dbReference type="EMBL" id="DROD01000714">
    <property type="protein sequence ID" value="HHJ53778.1"/>
    <property type="molecule type" value="Genomic_DNA"/>
</dbReference>
<reference evidence="3" key="1">
    <citation type="journal article" date="2020" name="mSystems">
        <title>Genome- and Community-Level Interaction Insights into Carbon Utilization and Element Cycling Functions of Hydrothermarchaeota in Hydrothermal Sediment.</title>
        <authorList>
            <person name="Zhou Z."/>
            <person name="Liu Y."/>
            <person name="Xu W."/>
            <person name="Pan J."/>
            <person name="Luo Z.H."/>
            <person name="Li M."/>
        </authorList>
    </citation>
    <scope>NUCLEOTIDE SEQUENCE [LARGE SCALE GENOMIC DNA]</scope>
    <source>
        <strain evidence="3">HyVt-527</strain>
    </source>
</reference>
<name>A0A7V5PR87_CALAY</name>
<evidence type="ECO:0000256" key="2">
    <source>
        <dbReference type="SAM" id="SignalP"/>
    </source>
</evidence>
<proteinExistence type="predicted"/>
<comment type="caution">
    <text evidence="3">The sequence shown here is derived from an EMBL/GenBank/DDBJ whole genome shotgun (WGS) entry which is preliminary data.</text>
</comment>
<feature type="transmembrane region" description="Helical" evidence="1">
    <location>
        <begin position="115"/>
        <end position="144"/>
    </location>
</feature>
<keyword evidence="1" id="KW-0812">Transmembrane</keyword>
<dbReference type="Proteomes" id="UP000886124">
    <property type="component" value="Unassembled WGS sequence"/>
</dbReference>
<dbReference type="AlphaFoldDB" id="A0A7V5PR87"/>
<sequence>MKKMILILLVLLASTVALRAQVHSWEIGYTGRQIYPNVILEKLAEDTLYVQAYGDTHAIPIDSIRYVKSLEQKSSYAGVGLVVGVILGGTAGYIVGRTANTASPLYKSEEDITSFYGTVIGMVGGGVLGYGVGHGLGLGAYYNLKKRDHEQRKTLLRLLIAQSQDRLKR</sequence>
<evidence type="ECO:0000313" key="3">
    <source>
        <dbReference type="EMBL" id="HHJ53778.1"/>
    </source>
</evidence>
<protein>
    <recommendedName>
        <fullName evidence="4">Glycine zipper family protein</fullName>
    </recommendedName>
</protein>
<feature type="chain" id="PRO_5030526449" description="Glycine zipper family protein" evidence="2">
    <location>
        <begin position="20"/>
        <end position="169"/>
    </location>
</feature>
<feature type="signal peptide" evidence="2">
    <location>
        <begin position="1"/>
        <end position="19"/>
    </location>
</feature>